<feature type="region of interest" description="Disordered" evidence="3">
    <location>
        <begin position="335"/>
        <end position="362"/>
    </location>
</feature>
<dbReference type="InterPro" id="IPR050463">
    <property type="entry name" value="Gfo/Idh/MocA_oxidrdct_glycsds"/>
</dbReference>
<dbReference type="Proteomes" id="UP001174909">
    <property type="component" value="Unassembled WGS sequence"/>
</dbReference>
<dbReference type="PANTHER" id="PTHR43818">
    <property type="entry name" value="BCDNA.GH03377"/>
    <property type="match status" value="1"/>
</dbReference>
<dbReference type="SUPFAM" id="SSF55347">
    <property type="entry name" value="Glyceraldehyde-3-phosphate dehydrogenase-like, C-terminal domain"/>
    <property type="match status" value="1"/>
</dbReference>
<sequence>MADDTIRIGLVGAGGNTTLRHIPGFQEIEGVEIVSVANRSRASGQRIADAYGLPEVYDSWVDLIEADDTDAICIGTWPYVHRDMVLATLENEKHVMTEARMCMDAAQAHEMLDASRLAPHLVAQIVPSPMTLRVDKTVKQLIADGYVGDVLSVNLVVNDKTMHPAGFVAPDAPHHWRHDRDFSGYNIMQMGIWYEAMMRWVGPAQTVQALTRVHVKSRKDGNGNSQVITIPDHIEVLAEMYSGPLLHIRMTAVTGHSPQNGAWLHGTDGTLYVQSPGMALYGGTRDDGELSEIEIPARESGRLAGGGGVHQRDPGRGGDNAYELRGWRAVHGVHGGDYHQRADGREGAPAALGTHTQSEIRY</sequence>
<dbReference type="Pfam" id="PF01408">
    <property type="entry name" value="GFO_IDH_MocA"/>
    <property type="match status" value="1"/>
</dbReference>
<dbReference type="PANTHER" id="PTHR43818:SF11">
    <property type="entry name" value="BCDNA.GH03377"/>
    <property type="match status" value="1"/>
</dbReference>
<dbReference type="Gene3D" id="3.30.360.10">
    <property type="entry name" value="Dihydrodipicolinate Reductase, domain 2"/>
    <property type="match status" value="1"/>
</dbReference>
<feature type="domain" description="Gfo/Idh/MocA-like oxidoreductase N-terminal" evidence="4">
    <location>
        <begin position="6"/>
        <end position="116"/>
    </location>
</feature>
<feature type="compositionally biased region" description="Basic and acidic residues" evidence="3">
    <location>
        <begin position="335"/>
        <end position="346"/>
    </location>
</feature>
<name>A0AA35WW79_GEOBA</name>
<evidence type="ECO:0000259" key="4">
    <source>
        <dbReference type="Pfam" id="PF01408"/>
    </source>
</evidence>
<dbReference type="InterPro" id="IPR036291">
    <property type="entry name" value="NAD(P)-bd_dom_sf"/>
</dbReference>
<accession>A0AA35WW79</accession>
<evidence type="ECO:0000313" key="6">
    <source>
        <dbReference type="EMBL" id="CAI8031106.1"/>
    </source>
</evidence>
<reference evidence="6" key="1">
    <citation type="submission" date="2023-03" db="EMBL/GenBank/DDBJ databases">
        <authorList>
            <person name="Steffen K."/>
            <person name="Cardenas P."/>
        </authorList>
    </citation>
    <scope>NUCLEOTIDE SEQUENCE</scope>
</reference>
<evidence type="ECO:0000256" key="3">
    <source>
        <dbReference type="SAM" id="MobiDB-lite"/>
    </source>
</evidence>
<keyword evidence="7" id="KW-1185">Reference proteome</keyword>
<evidence type="ECO:0000256" key="1">
    <source>
        <dbReference type="ARBA" id="ARBA00010928"/>
    </source>
</evidence>
<comment type="caution">
    <text evidence="6">The sequence shown here is derived from an EMBL/GenBank/DDBJ whole genome shotgun (WGS) entry which is preliminary data.</text>
</comment>
<evidence type="ECO:0000259" key="5">
    <source>
        <dbReference type="Pfam" id="PF22725"/>
    </source>
</evidence>
<feature type="domain" description="GFO/IDH/MocA-like oxidoreductase" evidence="5">
    <location>
        <begin position="137"/>
        <end position="271"/>
    </location>
</feature>
<dbReference type="GO" id="GO:0000166">
    <property type="term" value="F:nucleotide binding"/>
    <property type="evidence" value="ECO:0007669"/>
    <property type="project" value="InterPro"/>
</dbReference>
<dbReference type="EMBL" id="CASHTH010002518">
    <property type="protein sequence ID" value="CAI8031106.1"/>
    <property type="molecule type" value="Genomic_DNA"/>
</dbReference>
<organism evidence="6 7">
    <name type="scientific">Geodia barretti</name>
    <name type="common">Barrett's horny sponge</name>
    <dbReference type="NCBI Taxonomy" id="519541"/>
    <lineage>
        <taxon>Eukaryota</taxon>
        <taxon>Metazoa</taxon>
        <taxon>Porifera</taxon>
        <taxon>Demospongiae</taxon>
        <taxon>Heteroscleromorpha</taxon>
        <taxon>Tetractinellida</taxon>
        <taxon>Astrophorina</taxon>
        <taxon>Geodiidae</taxon>
        <taxon>Geodia</taxon>
    </lineage>
</organism>
<comment type="similarity">
    <text evidence="1">Belongs to the Gfo/Idh/MocA family.</text>
</comment>
<feature type="region of interest" description="Disordered" evidence="3">
    <location>
        <begin position="300"/>
        <end position="319"/>
    </location>
</feature>
<gene>
    <name evidence="6" type="ORF">GBAR_LOCUS17633</name>
</gene>
<dbReference type="AlphaFoldDB" id="A0AA35WW79"/>
<dbReference type="Gene3D" id="3.40.50.720">
    <property type="entry name" value="NAD(P)-binding Rossmann-like Domain"/>
    <property type="match status" value="1"/>
</dbReference>
<evidence type="ECO:0000256" key="2">
    <source>
        <dbReference type="ARBA" id="ARBA00023002"/>
    </source>
</evidence>
<evidence type="ECO:0000313" key="7">
    <source>
        <dbReference type="Proteomes" id="UP001174909"/>
    </source>
</evidence>
<dbReference type="InterPro" id="IPR055170">
    <property type="entry name" value="GFO_IDH_MocA-like_dom"/>
</dbReference>
<dbReference type="SUPFAM" id="SSF51735">
    <property type="entry name" value="NAD(P)-binding Rossmann-fold domains"/>
    <property type="match status" value="1"/>
</dbReference>
<proteinExistence type="inferred from homology"/>
<dbReference type="Pfam" id="PF22725">
    <property type="entry name" value="GFO_IDH_MocA_C3"/>
    <property type="match status" value="1"/>
</dbReference>
<protein>
    <submittedName>
        <fullName evidence="6">Trans-1,2-dihydrobenzene-1,2-diol dehydrogenase</fullName>
    </submittedName>
</protein>
<keyword evidence="2" id="KW-0560">Oxidoreductase</keyword>
<dbReference type="InterPro" id="IPR000683">
    <property type="entry name" value="Gfo/Idh/MocA-like_OxRdtase_N"/>
</dbReference>
<dbReference type="GO" id="GO:0016491">
    <property type="term" value="F:oxidoreductase activity"/>
    <property type="evidence" value="ECO:0007669"/>
    <property type="project" value="UniProtKB-KW"/>
</dbReference>